<evidence type="ECO:0000256" key="2">
    <source>
        <dbReference type="ARBA" id="ARBA00023015"/>
    </source>
</evidence>
<dbReference type="EMBL" id="CP060632">
    <property type="protein sequence ID" value="QNL99712.1"/>
    <property type="molecule type" value="Genomic_DNA"/>
</dbReference>
<dbReference type="Pfam" id="PF13411">
    <property type="entry name" value="MerR_1"/>
    <property type="match status" value="1"/>
</dbReference>
<keyword evidence="7" id="KW-1185">Reference proteome</keyword>
<evidence type="ECO:0000256" key="3">
    <source>
        <dbReference type="ARBA" id="ARBA00023125"/>
    </source>
</evidence>
<dbReference type="InterPro" id="IPR047057">
    <property type="entry name" value="MerR_fam"/>
</dbReference>
<keyword evidence="2" id="KW-0805">Transcription regulation</keyword>
<dbReference type="SUPFAM" id="SSF55136">
    <property type="entry name" value="Probable bacterial effector-binding domain"/>
    <property type="match status" value="1"/>
</dbReference>
<organism evidence="6 7">
    <name type="scientific">Wujia chipingensis</name>
    <dbReference type="NCBI Taxonomy" id="2763670"/>
    <lineage>
        <taxon>Bacteria</taxon>
        <taxon>Bacillati</taxon>
        <taxon>Bacillota</taxon>
        <taxon>Clostridia</taxon>
        <taxon>Lachnospirales</taxon>
        <taxon>Lachnospiraceae</taxon>
        <taxon>Wujia</taxon>
    </lineage>
</organism>
<protein>
    <submittedName>
        <fullName evidence="6">MerR family transcriptional regulator</fullName>
    </submittedName>
</protein>
<sequence length="266" mass="30108">MRKQSEHLFKIGEIAKILGVTRKTILVYEEMGLLTPAVKDEASGYRYYTADNMTQIRAIRSLQTLGLSLAEIREYYYDTENLDRYLDRLMDLRATLDRNIHLLQLRATKPGDLSVHRVRLPRQVCFCRRYQCTDAKDAAIKLRDTYIAAARTGKMSMGSRMFTVRAGSSCKELDLLCCIPVSEDFVGEERMEFAETSALCIYYRGAYEGINTAIDALLAYVQGNKIQATGGFRCIYLEGPPNRGDHTEDYITQVALPFSENSGGCL</sequence>
<gene>
    <name evidence="6" type="ORF">H9Q76_13560</name>
</gene>
<evidence type="ECO:0000256" key="1">
    <source>
        <dbReference type="ARBA" id="ARBA00022491"/>
    </source>
</evidence>
<dbReference type="GO" id="GO:0003700">
    <property type="term" value="F:DNA-binding transcription factor activity"/>
    <property type="evidence" value="ECO:0007669"/>
    <property type="project" value="InterPro"/>
</dbReference>
<dbReference type="PANTHER" id="PTHR30204">
    <property type="entry name" value="REDOX-CYCLING DRUG-SENSING TRANSCRIPTIONAL ACTIVATOR SOXR"/>
    <property type="match status" value="1"/>
</dbReference>
<evidence type="ECO:0000256" key="4">
    <source>
        <dbReference type="ARBA" id="ARBA00023163"/>
    </source>
</evidence>
<dbReference type="Proteomes" id="UP000515819">
    <property type="component" value="Chromosome"/>
</dbReference>
<dbReference type="InterPro" id="IPR009061">
    <property type="entry name" value="DNA-bd_dom_put_sf"/>
</dbReference>
<dbReference type="SUPFAM" id="SSF46955">
    <property type="entry name" value="Putative DNA-binding domain"/>
    <property type="match status" value="1"/>
</dbReference>
<dbReference type="GO" id="GO:0003677">
    <property type="term" value="F:DNA binding"/>
    <property type="evidence" value="ECO:0007669"/>
    <property type="project" value="UniProtKB-KW"/>
</dbReference>
<reference evidence="6 7" key="1">
    <citation type="submission" date="2020-08" db="EMBL/GenBank/DDBJ databases">
        <authorList>
            <person name="Liu C."/>
            <person name="Sun Q."/>
        </authorList>
    </citation>
    <scope>NUCLEOTIDE SEQUENCE [LARGE SCALE GENOMIC DNA]</scope>
    <source>
        <strain evidence="6 7">NSJ-4</strain>
    </source>
</reference>
<evidence type="ECO:0000313" key="6">
    <source>
        <dbReference type="EMBL" id="QNL99712.1"/>
    </source>
</evidence>
<dbReference type="PROSITE" id="PS50937">
    <property type="entry name" value="HTH_MERR_2"/>
    <property type="match status" value="1"/>
</dbReference>
<accession>A0A7G9FMD1</accession>
<dbReference type="Gene3D" id="3.20.80.10">
    <property type="entry name" value="Regulatory factor, effector binding domain"/>
    <property type="match status" value="1"/>
</dbReference>
<proteinExistence type="predicted"/>
<evidence type="ECO:0000259" key="5">
    <source>
        <dbReference type="PROSITE" id="PS50937"/>
    </source>
</evidence>
<keyword evidence="1" id="KW-0678">Repressor</keyword>
<evidence type="ECO:0000313" key="7">
    <source>
        <dbReference type="Proteomes" id="UP000515819"/>
    </source>
</evidence>
<dbReference type="Gene3D" id="1.10.1660.10">
    <property type="match status" value="1"/>
</dbReference>
<dbReference type="KEGG" id="wcp:H9Q76_13560"/>
<dbReference type="RefSeq" id="WP_249321320.1">
    <property type="nucleotide sequence ID" value="NZ_CP060632.1"/>
</dbReference>
<name>A0A7G9FMD1_9FIRM</name>
<dbReference type="PANTHER" id="PTHR30204:SF69">
    <property type="entry name" value="MERR-FAMILY TRANSCRIPTIONAL REGULATOR"/>
    <property type="match status" value="1"/>
</dbReference>
<dbReference type="AlphaFoldDB" id="A0A7G9FMD1"/>
<dbReference type="CDD" id="cd00592">
    <property type="entry name" value="HTH_MerR-like"/>
    <property type="match status" value="1"/>
</dbReference>
<dbReference type="InterPro" id="IPR011256">
    <property type="entry name" value="Reg_factor_effector_dom_sf"/>
</dbReference>
<keyword evidence="3" id="KW-0238">DNA-binding</keyword>
<keyword evidence="4" id="KW-0804">Transcription</keyword>
<dbReference type="SMART" id="SM00422">
    <property type="entry name" value="HTH_MERR"/>
    <property type="match status" value="1"/>
</dbReference>
<feature type="domain" description="HTH merR-type" evidence="5">
    <location>
        <begin position="8"/>
        <end position="78"/>
    </location>
</feature>
<dbReference type="InterPro" id="IPR000551">
    <property type="entry name" value="MerR-type_HTH_dom"/>
</dbReference>